<dbReference type="GO" id="GO:0070987">
    <property type="term" value="P:error-free translesion synthesis"/>
    <property type="evidence" value="ECO:0007669"/>
    <property type="project" value="UniProtKB-ARBA"/>
</dbReference>
<dbReference type="SUPFAM" id="SSF56672">
    <property type="entry name" value="DNA/RNA polymerases"/>
    <property type="match status" value="1"/>
</dbReference>
<proteinExistence type="predicted"/>
<keyword evidence="7" id="KW-0234">DNA repair</keyword>
<accession>A0A875S358</accession>
<dbReference type="Pfam" id="PF18439">
    <property type="entry name" value="zf_UBZ"/>
    <property type="match status" value="1"/>
</dbReference>
<evidence type="ECO:0000256" key="6">
    <source>
        <dbReference type="ARBA" id="ARBA00022833"/>
    </source>
</evidence>
<gene>
    <name evidence="11" type="ORF">FOA43_001822</name>
</gene>
<dbReference type="PROSITE" id="PS50173">
    <property type="entry name" value="UMUC"/>
    <property type="match status" value="1"/>
</dbReference>
<dbReference type="GO" id="GO:0006281">
    <property type="term" value="P:DNA repair"/>
    <property type="evidence" value="ECO:0007669"/>
    <property type="project" value="UniProtKB-KW"/>
</dbReference>
<dbReference type="InterPro" id="IPR043502">
    <property type="entry name" value="DNA/RNA_pol_sf"/>
</dbReference>
<evidence type="ECO:0000256" key="4">
    <source>
        <dbReference type="ARBA" id="ARBA00022763"/>
    </source>
</evidence>
<dbReference type="PIRSF" id="PIRSF036603">
    <property type="entry name" value="DPol_eta"/>
    <property type="match status" value="1"/>
</dbReference>
<dbReference type="PANTHER" id="PTHR45873:SF1">
    <property type="entry name" value="DNA POLYMERASE ETA"/>
    <property type="match status" value="1"/>
</dbReference>
<keyword evidence="2" id="KW-0808">Transferase</keyword>
<sequence>MLRIVASGCVNPSTKVVSFNLNVFGIDCRFGNDVTTMPLNIKPADQSRFTYKNLRDLNDNNKAYKSPLAVICHVDVNAFFAQYEQNRLNLSHDDPVVCLQWNSIIAVSYAARKYGINRMDTLESAKRKCPHLVVAHTAVFKRGDPTWKYVNYRPSPVNHKVSLDPYRRESRKMMRIFQSFCDLVEKASVDESFMDFGRLVFKRLMLLFPELVKGMERTSDRLPQVPLEGFSDLDWQGIVILCDEDEEEKEGPVISDWDDVVDLIGSNLAYELRQMLIKELNYTTSAGVGRVKTLAKLASGYNKPDLQTIVRSRAIPDFLKRFSIKDFWSLGGKIGDLVLSRLSSGTVEEDEDQIGYIRDHYSLKDLISRFDHDRELAQRVYDIVRGQLYAALSSRIDIKSMASNKNFRGPSVNCSKDLLPWLDVFVGDLVLRLQDLDEETDTVRRPTKFALGMTCGRVTKLKQCTMTPIKDYAEFTKRLKQLSVKLLGELESTRKGNADFSSVYPCIQASLTISGFISLEGFANIDELMKKQSTEGRSEGSKPVFHPRKRRNLGIATLLTQGKVKSAEGAADDYICSECRKRILKSNMDEHKDYHVALKLDQDLNSQNQKHQEYHGQSQLPF</sequence>
<keyword evidence="12" id="KW-1185">Reference proteome</keyword>
<keyword evidence="6" id="KW-0862">Zinc</keyword>
<organism evidence="11 12">
    <name type="scientific">Eeniella nana</name>
    <name type="common">Yeast</name>
    <name type="synonym">Brettanomyces nanus</name>
    <dbReference type="NCBI Taxonomy" id="13502"/>
    <lineage>
        <taxon>Eukaryota</taxon>
        <taxon>Fungi</taxon>
        <taxon>Dikarya</taxon>
        <taxon>Ascomycota</taxon>
        <taxon>Saccharomycotina</taxon>
        <taxon>Pichiomycetes</taxon>
        <taxon>Pichiales</taxon>
        <taxon>Pichiaceae</taxon>
        <taxon>Brettanomyces</taxon>
    </lineage>
</organism>
<feature type="domain" description="UmuC" evidence="9">
    <location>
        <begin position="71"/>
        <end position="331"/>
    </location>
</feature>
<dbReference type="GO" id="GO:0035861">
    <property type="term" value="C:site of double-strand break"/>
    <property type="evidence" value="ECO:0007669"/>
    <property type="project" value="TreeGrafter"/>
</dbReference>
<dbReference type="GeneID" id="62195223"/>
<dbReference type="GO" id="GO:0008270">
    <property type="term" value="F:zinc ion binding"/>
    <property type="evidence" value="ECO:0007669"/>
    <property type="project" value="UniProtKB-KW"/>
</dbReference>
<dbReference type="SUPFAM" id="SSF100879">
    <property type="entry name" value="Lesion bypass DNA polymerase (Y-family), little finger domain"/>
    <property type="match status" value="1"/>
</dbReference>
<evidence type="ECO:0000259" key="10">
    <source>
        <dbReference type="PROSITE" id="PS51907"/>
    </source>
</evidence>
<dbReference type="GO" id="GO:0007064">
    <property type="term" value="P:mitotic sister chromatid cohesion"/>
    <property type="evidence" value="ECO:0007669"/>
    <property type="project" value="UniProtKB-ARBA"/>
</dbReference>
<dbReference type="PANTHER" id="PTHR45873">
    <property type="entry name" value="DNA POLYMERASE ETA"/>
    <property type="match status" value="1"/>
</dbReference>
<name>A0A875S358_EENNA</name>
<evidence type="ECO:0000256" key="5">
    <source>
        <dbReference type="ARBA" id="ARBA00022771"/>
    </source>
</evidence>
<dbReference type="GO" id="GO:0005657">
    <property type="term" value="C:replication fork"/>
    <property type="evidence" value="ECO:0007669"/>
    <property type="project" value="UniProtKB-ARBA"/>
</dbReference>
<keyword evidence="5" id="KW-0863">Zinc-finger</keyword>
<reference evidence="11" key="1">
    <citation type="submission" date="2020-10" db="EMBL/GenBank/DDBJ databases">
        <authorList>
            <person name="Roach M.J.R."/>
        </authorList>
    </citation>
    <scope>NUCLEOTIDE SEQUENCE</scope>
    <source>
        <strain evidence="11">CBS 1945</strain>
    </source>
</reference>
<comment type="subcellular location">
    <subcellularLocation>
        <location evidence="1">Nucleus</location>
    </subcellularLocation>
</comment>
<dbReference type="InterPro" id="IPR052230">
    <property type="entry name" value="DNA_polymerase_eta"/>
</dbReference>
<dbReference type="PROSITE" id="PS51907">
    <property type="entry name" value="ZF_UBZ3"/>
    <property type="match status" value="1"/>
</dbReference>
<evidence type="ECO:0000313" key="11">
    <source>
        <dbReference type="EMBL" id="QPG74492.1"/>
    </source>
</evidence>
<dbReference type="RefSeq" id="XP_038778057.1">
    <property type="nucleotide sequence ID" value="XM_038922129.1"/>
</dbReference>
<dbReference type="AlphaFoldDB" id="A0A875S358"/>
<protein>
    <submittedName>
        <fullName evidence="11">Uncharacterized protein</fullName>
    </submittedName>
</protein>
<evidence type="ECO:0000256" key="1">
    <source>
        <dbReference type="ARBA" id="ARBA00004123"/>
    </source>
</evidence>
<dbReference type="OrthoDB" id="5723at2759"/>
<evidence type="ECO:0000256" key="7">
    <source>
        <dbReference type="ARBA" id="ARBA00023204"/>
    </source>
</evidence>
<dbReference type="KEGG" id="bnn:FOA43_001822"/>
<dbReference type="InterPro" id="IPR001126">
    <property type="entry name" value="UmuC"/>
</dbReference>
<dbReference type="GO" id="GO:0009314">
    <property type="term" value="P:response to radiation"/>
    <property type="evidence" value="ECO:0007669"/>
    <property type="project" value="TreeGrafter"/>
</dbReference>
<evidence type="ECO:0000256" key="8">
    <source>
        <dbReference type="ARBA" id="ARBA00023242"/>
    </source>
</evidence>
<dbReference type="GO" id="GO:0005634">
    <property type="term" value="C:nucleus"/>
    <property type="evidence" value="ECO:0007669"/>
    <property type="project" value="UniProtKB-SubCell"/>
</dbReference>
<dbReference type="Gene3D" id="3.30.1490.100">
    <property type="entry name" value="DNA polymerase, Y-family, little finger domain"/>
    <property type="match status" value="1"/>
</dbReference>
<evidence type="ECO:0000256" key="2">
    <source>
        <dbReference type="ARBA" id="ARBA00022679"/>
    </source>
</evidence>
<evidence type="ECO:0000256" key="3">
    <source>
        <dbReference type="ARBA" id="ARBA00022723"/>
    </source>
</evidence>
<dbReference type="Gene3D" id="3.30.70.270">
    <property type="match status" value="1"/>
</dbReference>
<dbReference type="GO" id="GO:0003887">
    <property type="term" value="F:DNA-directed DNA polymerase activity"/>
    <property type="evidence" value="ECO:0007669"/>
    <property type="project" value="TreeGrafter"/>
</dbReference>
<dbReference type="InterPro" id="IPR036775">
    <property type="entry name" value="DNA_pol_Y-fam_lit_finger_sf"/>
</dbReference>
<dbReference type="GO" id="GO:0042276">
    <property type="term" value="P:error-prone translesion synthesis"/>
    <property type="evidence" value="ECO:0007669"/>
    <property type="project" value="TreeGrafter"/>
</dbReference>
<dbReference type="Proteomes" id="UP000662931">
    <property type="component" value="Chromosome 1"/>
</dbReference>
<dbReference type="InterPro" id="IPR043128">
    <property type="entry name" value="Rev_trsase/Diguanyl_cyclase"/>
</dbReference>
<dbReference type="InterPro" id="IPR041298">
    <property type="entry name" value="UBZ3"/>
</dbReference>
<keyword evidence="8" id="KW-0539">Nucleus</keyword>
<feature type="domain" description="UBZ3-type" evidence="10">
    <location>
        <begin position="569"/>
        <end position="603"/>
    </location>
</feature>
<dbReference type="GO" id="GO:0003684">
    <property type="term" value="F:damaged DNA binding"/>
    <property type="evidence" value="ECO:0007669"/>
    <property type="project" value="InterPro"/>
</dbReference>
<dbReference type="Gene3D" id="3.40.1170.60">
    <property type="match status" value="1"/>
</dbReference>
<dbReference type="FunFam" id="3.40.1170.60:FF:000008">
    <property type="entry name" value="DNA polymerase eta subunit"/>
    <property type="match status" value="1"/>
</dbReference>
<keyword evidence="4" id="KW-0227">DNA damage</keyword>
<dbReference type="EMBL" id="CP064812">
    <property type="protein sequence ID" value="QPG74492.1"/>
    <property type="molecule type" value="Genomic_DNA"/>
</dbReference>
<keyword evidence="3" id="KW-0479">Metal-binding</keyword>
<dbReference type="Pfam" id="PF00817">
    <property type="entry name" value="IMS"/>
    <property type="match status" value="1"/>
</dbReference>
<evidence type="ECO:0000313" key="12">
    <source>
        <dbReference type="Proteomes" id="UP000662931"/>
    </source>
</evidence>
<evidence type="ECO:0000259" key="9">
    <source>
        <dbReference type="PROSITE" id="PS50173"/>
    </source>
</evidence>